<evidence type="ECO:0000313" key="2">
    <source>
        <dbReference type="Proteomes" id="UP000682733"/>
    </source>
</evidence>
<dbReference type="AlphaFoldDB" id="A0A8S2YJH3"/>
<reference evidence="1" key="1">
    <citation type="submission" date="2021-02" db="EMBL/GenBank/DDBJ databases">
        <authorList>
            <person name="Nowell W R."/>
        </authorList>
    </citation>
    <scope>NUCLEOTIDE SEQUENCE</scope>
</reference>
<dbReference type="EMBL" id="CAJOBA010111472">
    <property type="protein sequence ID" value="CAF4554560.1"/>
    <property type="molecule type" value="Genomic_DNA"/>
</dbReference>
<organism evidence="1 2">
    <name type="scientific">Didymodactylos carnosus</name>
    <dbReference type="NCBI Taxonomy" id="1234261"/>
    <lineage>
        <taxon>Eukaryota</taxon>
        <taxon>Metazoa</taxon>
        <taxon>Spiralia</taxon>
        <taxon>Gnathifera</taxon>
        <taxon>Rotifera</taxon>
        <taxon>Eurotatoria</taxon>
        <taxon>Bdelloidea</taxon>
        <taxon>Philodinida</taxon>
        <taxon>Philodinidae</taxon>
        <taxon>Didymodactylos</taxon>
    </lineage>
</organism>
<feature type="non-terminal residue" evidence="1">
    <location>
        <position position="1"/>
    </location>
</feature>
<proteinExistence type="predicted"/>
<gene>
    <name evidence="1" type="ORF">TMI583_LOCUS49753</name>
</gene>
<comment type="caution">
    <text evidence="1">The sequence shown here is derived from an EMBL/GenBank/DDBJ whole genome shotgun (WGS) entry which is preliminary data.</text>
</comment>
<accession>A0A8S2YJH3</accession>
<evidence type="ECO:0000313" key="1">
    <source>
        <dbReference type="EMBL" id="CAF4554560.1"/>
    </source>
</evidence>
<sequence>ASLYRRRAQNYPKLPRTVEEINLIGTWKLDKNGHDFLLVDEKYGSDRLMTFGSE</sequence>
<name>A0A8S2YJH3_9BILA</name>
<dbReference type="Proteomes" id="UP000682733">
    <property type="component" value="Unassembled WGS sequence"/>
</dbReference>
<protein>
    <submittedName>
        <fullName evidence="1">Uncharacterized protein</fullName>
    </submittedName>
</protein>